<evidence type="ECO:0000256" key="5">
    <source>
        <dbReference type="ARBA" id="ARBA00022840"/>
    </source>
</evidence>
<keyword evidence="5 9" id="KW-0067">ATP-binding</keyword>
<keyword evidence="2" id="KW-0813">Transport</keyword>
<evidence type="ECO:0000256" key="1">
    <source>
        <dbReference type="ARBA" id="ARBA00004202"/>
    </source>
</evidence>
<gene>
    <name evidence="9" type="ORF">SAMN06264855_13115</name>
</gene>
<dbReference type="InterPro" id="IPR050388">
    <property type="entry name" value="ABC_Ni/Peptide_Import"/>
</dbReference>
<name>A0A238Y5I6_HALVU</name>
<dbReference type="InterPro" id="IPR017871">
    <property type="entry name" value="ABC_transporter-like_CS"/>
</dbReference>
<keyword evidence="10" id="KW-1185">Reference proteome</keyword>
<evidence type="ECO:0000256" key="2">
    <source>
        <dbReference type="ARBA" id="ARBA00022448"/>
    </source>
</evidence>
<evidence type="ECO:0000256" key="7">
    <source>
        <dbReference type="SAM" id="MobiDB-lite"/>
    </source>
</evidence>
<dbReference type="PROSITE" id="PS50893">
    <property type="entry name" value="ABC_TRANSPORTER_2"/>
    <property type="match status" value="1"/>
</dbReference>
<dbReference type="Gene3D" id="3.40.50.300">
    <property type="entry name" value="P-loop containing nucleotide triphosphate hydrolases"/>
    <property type="match status" value="1"/>
</dbReference>
<dbReference type="GO" id="GO:0015833">
    <property type="term" value="P:peptide transport"/>
    <property type="evidence" value="ECO:0007669"/>
    <property type="project" value="InterPro"/>
</dbReference>
<dbReference type="PROSITE" id="PS00211">
    <property type="entry name" value="ABC_TRANSPORTER_1"/>
    <property type="match status" value="1"/>
</dbReference>
<dbReference type="SMART" id="SM00382">
    <property type="entry name" value="AAA"/>
    <property type="match status" value="1"/>
</dbReference>
<keyword evidence="6" id="KW-0472">Membrane</keyword>
<comment type="subcellular location">
    <subcellularLocation>
        <location evidence="1">Cell membrane</location>
        <topology evidence="1">Peripheral membrane protein</topology>
    </subcellularLocation>
</comment>
<dbReference type="PANTHER" id="PTHR43297:SF2">
    <property type="entry name" value="DIPEPTIDE TRANSPORT ATP-BINDING PROTEIN DPPD"/>
    <property type="match status" value="1"/>
</dbReference>
<dbReference type="OrthoDB" id="18209at2157"/>
<dbReference type="Pfam" id="PF00005">
    <property type="entry name" value="ABC_tran"/>
    <property type="match status" value="1"/>
</dbReference>
<keyword evidence="4" id="KW-0547">Nucleotide-binding</keyword>
<keyword evidence="3" id="KW-1003">Cell membrane</keyword>
<dbReference type="EMBL" id="FZNQ01000031">
    <property type="protein sequence ID" value="SNR66526.1"/>
    <property type="molecule type" value="Genomic_DNA"/>
</dbReference>
<accession>A0A238Y5I6</accession>
<dbReference type="Proteomes" id="UP000198397">
    <property type="component" value="Unassembled WGS sequence"/>
</dbReference>
<protein>
    <submittedName>
        <fullName evidence="9">Peptide/nickel transport system ATP-binding protein</fullName>
    </submittedName>
</protein>
<dbReference type="GO" id="GO:0016887">
    <property type="term" value="F:ATP hydrolysis activity"/>
    <property type="evidence" value="ECO:0007669"/>
    <property type="project" value="InterPro"/>
</dbReference>
<dbReference type="PANTHER" id="PTHR43297">
    <property type="entry name" value="OLIGOPEPTIDE TRANSPORT ATP-BINDING PROTEIN APPD"/>
    <property type="match status" value="1"/>
</dbReference>
<dbReference type="SUPFAM" id="SSF52540">
    <property type="entry name" value="P-loop containing nucleoside triphosphate hydrolases"/>
    <property type="match status" value="1"/>
</dbReference>
<dbReference type="GO" id="GO:0005524">
    <property type="term" value="F:ATP binding"/>
    <property type="evidence" value="ECO:0007669"/>
    <property type="project" value="UniProtKB-KW"/>
</dbReference>
<dbReference type="RefSeq" id="WP_089385958.1">
    <property type="nucleotide sequence ID" value="NZ_FZNQ01000031.1"/>
</dbReference>
<dbReference type="GO" id="GO:0005886">
    <property type="term" value="C:plasma membrane"/>
    <property type="evidence" value="ECO:0007669"/>
    <property type="project" value="UniProtKB-SubCell"/>
</dbReference>
<evidence type="ECO:0000256" key="4">
    <source>
        <dbReference type="ARBA" id="ARBA00022741"/>
    </source>
</evidence>
<feature type="region of interest" description="Disordered" evidence="7">
    <location>
        <begin position="330"/>
        <end position="350"/>
    </location>
</feature>
<evidence type="ECO:0000256" key="3">
    <source>
        <dbReference type="ARBA" id="ARBA00022475"/>
    </source>
</evidence>
<evidence type="ECO:0000313" key="9">
    <source>
        <dbReference type="EMBL" id="SNR66526.1"/>
    </source>
</evidence>
<dbReference type="AlphaFoldDB" id="A0A238Y5I6"/>
<reference evidence="9 10" key="1">
    <citation type="submission" date="2017-06" db="EMBL/GenBank/DDBJ databases">
        <authorList>
            <person name="Kim H.J."/>
            <person name="Triplett B.A."/>
        </authorList>
    </citation>
    <scope>NUCLEOTIDE SEQUENCE [LARGE SCALE GENOMIC DNA]</scope>
    <source>
        <strain evidence="9 10">DSM 8800</strain>
    </source>
</reference>
<feature type="domain" description="ABC transporter" evidence="8">
    <location>
        <begin position="6"/>
        <end position="255"/>
    </location>
</feature>
<dbReference type="InterPro" id="IPR003593">
    <property type="entry name" value="AAA+_ATPase"/>
</dbReference>
<dbReference type="InterPro" id="IPR013563">
    <property type="entry name" value="Oligopep_ABC_C"/>
</dbReference>
<dbReference type="FunFam" id="3.40.50.300:FF:000016">
    <property type="entry name" value="Oligopeptide ABC transporter ATP-binding component"/>
    <property type="match status" value="1"/>
</dbReference>
<evidence type="ECO:0000259" key="8">
    <source>
        <dbReference type="PROSITE" id="PS50893"/>
    </source>
</evidence>
<dbReference type="InterPro" id="IPR003439">
    <property type="entry name" value="ABC_transporter-like_ATP-bd"/>
</dbReference>
<proteinExistence type="predicted"/>
<dbReference type="Pfam" id="PF08352">
    <property type="entry name" value="oligo_HPY"/>
    <property type="match status" value="1"/>
</dbReference>
<evidence type="ECO:0000256" key="6">
    <source>
        <dbReference type="ARBA" id="ARBA00023136"/>
    </source>
</evidence>
<sequence length="350" mass="39024">MTEPLLEVDDLTVQYETESGMITAVSDASFVINEGEFFGLAGESGCGKSTTAKSIIGGLDSNGQITSGKIRYRGTEIQDYTEKQLNEELRWKEIAWIPQSAMNSLDPLQTISEQAVEIGTVHTDLSKAELREKLKEMFSIVGLQESRINDYPHQFSGGMQQRAVIALALFLEPSLIIADEPTTALDVIMQDQIFKHLDEIKAKLDTSLLLITHDISVIFESCETVAIMHASQVAEYGTVNAVYDNPRHPYAFMFKAAFPDVREPDRELEVIEGYPPQLGEEIGFCSFVDRCPWATEECRESAPELEAVADDDPIHVASCFRKEEAYELYQSERPTTESQDGIAAMTNEDD</sequence>
<organism evidence="9 10">
    <name type="scientific">Halorubrum vacuolatum</name>
    <name type="common">Natronobacterium vacuolatum</name>
    <dbReference type="NCBI Taxonomy" id="63740"/>
    <lineage>
        <taxon>Archaea</taxon>
        <taxon>Methanobacteriati</taxon>
        <taxon>Methanobacteriota</taxon>
        <taxon>Stenosarchaea group</taxon>
        <taxon>Halobacteria</taxon>
        <taxon>Halobacteriales</taxon>
        <taxon>Haloferacaceae</taxon>
        <taxon>Halorubrum</taxon>
    </lineage>
</organism>
<dbReference type="InterPro" id="IPR027417">
    <property type="entry name" value="P-loop_NTPase"/>
</dbReference>
<dbReference type="NCBIfam" id="TIGR01727">
    <property type="entry name" value="oligo_HPY"/>
    <property type="match status" value="1"/>
</dbReference>
<dbReference type="CDD" id="cd03257">
    <property type="entry name" value="ABC_NikE_OppD_transporters"/>
    <property type="match status" value="1"/>
</dbReference>
<evidence type="ECO:0000313" key="10">
    <source>
        <dbReference type="Proteomes" id="UP000198397"/>
    </source>
</evidence>